<sequence length="62" mass="7382">MHHTRMLKTEGTKNTSINSINSMNRKASIRAEQLDKRKRTMVAEREHIIQQVNRIRATHRRT</sequence>
<evidence type="ECO:0000313" key="2">
    <source>
        <dbReference type="EMBL" id="KAJ4495875.1"/>
    </source>
</evidence>
<dbReference type="EMBL" id="JANVFS010000001">
    <property type="protein sequence ID" value="KAJ4495875.1"/>
    <property type="molecule type" value="Genomic_DNA"/>
</dbReference>
<comment type="caution">
    <text evidence="2">The sequence shown here is derived from an EMBL/GenBank/DDBJ whole genome shotgun (WGS) entry which is preliminary data.</text>
</comment>
<accession>A0A9W9E0V0</accession>
<feature type="region of interest" description="Disordered" evidence="1">
    <location>
        <begin position="1"/>
        <end position="42"/>
    </location>
</feature>
<proteinExistence type="predicted"/>
<evidence type="ECO:0000313" key="3">
    <source>
        <dbReference type="Proteomes" id="UP001150238"/>
    </source>
</evidence>
<reference evidence="2" key="2">
    <citation type="journal article" date="2023" name="Proc. Natl. Acad. Sci. U.S.A.">
        <title>A global phylogenomic analysis of the shiitake genus Lentinula.</title>
        <authorList>
            <person name="Sierra-Patev S."/>
            <person name="Min B."/>
            <person name="Naranjo-Ortiz M."/>
            <person name="Looney B."/>
            <person name="Konkel Z."/>
            <person name="Slot J.C."/>
            <person name="Sakamoto Y."/>
            <person name="Steenwyk J.L."/>
            <person name="Rokas A."/>
            <person name="Carro J."/>
            <person name="Camarero S."/>
            <person name="Ferreira P."/>
            <person name="Molpeceres G."/>
            <person name="Ruiz-Duenas F.J."/>
            <person name="Serrano A."/>
            <person name="Henrissat B."/>
            <person name="Drula E."/>
            <person name="Hughes K.W."/>
            <person name="Mata J.L."/>
            <person name="Ishikawa N.K."/>
            <person name="Vargas-Isla R."/>
            <person name="Ushijima S."/>
            <person name="Smith C.A."/>
            <person name="Donoghue J."/>
            <person name="Ahrendt S."/>
            <person name="Andreopoulos W."/>
            <person name="He G."/>
            <person name="LaButti K."/>
            <person name="Lipzen A."/>
            <person name="Ng V."/>
            <person name="Riley R."/>
            <person name="Sandor L."/>
            <person name="Barry K."/>
            <person name="Martinez A.T."/>
            <person name="Xiao Y."/>
            <person name="Gibbons J.G."/>
            <person name="Terashima K."/>
            <person name="Grigoriev I.V."/>
            <person name="Hibbett D."/>
        </authorList>
    </citation>
    <scope>NUCLEOTIDE SEQUENCE</scope>
    <source>
        <strain evidence="2">Sp2 HRB7682 ss15</strain>
    </source>
</reference>
<name>A0A9W9E0V0_9AGAR</name>
<evidence type="ECO:0000256" key="1">
    <source>
        <dbReference type="SAM" id="MobiDB-lite"/>
    </source>
</evidence>
<protein>
    <submittedName>
        <fullName evidence="2">Uncharacterized protein</fullName>
    </submittedName>
</protein>
<dbReference type="AlphaFoldDB" id="A0A9W9E0V0"/>
<reference evidence="2" key="1">
    <citation type="submission" date="2022-08" db="EMBL/GenBank/DDBJ databases">
        <authorList>
            <consortium name="DOE Joint Genome Institute"/>
            <person name="Min B."/>
            <person name="Riley R."/>
            <person name="Sierra-Patev S."/>
            <person name="Naranjo-Ortiz M."/>
            <person name="Looney B."/>
            <person name="Konkel Z."/>
            <person name="Slot J.C."/>
            <person name="Sakamoto Y."/>
            <person name="Steenwyk J.L."/>
            <person name="Rokas A."/>
            <person name="Carro J."/>
            <person name="Camarero S."/>
            <person name="Ferreira P."/>
            <person name="Molpeceres G."/>
            <person name="Ruiz-Duenas F.J."/>
            <person name="Serrano A."/>
            <person name="Henrissat B."/>
            <person name="Drula E."/>
            <person name="Hughes K.W."/>
            <person name="Mata J.L."/>
            <person name="Ishikawa N.K."/>
            <person name="Vargas-Isla R."/>
            <person name="Ushijima S."/>
            <person name="Smith C.A."/>
            <person name="Ahrendt S."/>
            <person name="Andreopoulos W."/>
            <person name="He G."/>
            <person name="Labutti K."/>
            <person name="Lipzen A."/>
            <person name="Ng V."/>
            <person name="Sandor L."/>
            <person name="Barry K."/>
            <person name="Martinez A.T."/>
            <person name="Xiao Y."/>
            <person name="Gibbons J.G."/>
            <person name="Terashima K."/>
            <person name="Hibbett D.S."/>
            <person name="Grigoriev I.V."/>
        </authorList>
    </citation>
    <scope>NUCLEOTIDE SEQUENCE</scope>
    <source>
        <strain evidence="2">Sp2 HRB7682 ss15</strain>
    </source>
</reference>
<dbReference type="Proteomes" id="UP001150238">
    <property type="component" value="Unassembled WGS sequence"/>
</dbReference>
<organism evidence="2 3">
    <name type="scientific">Lentinula lateritia</name>
    <dbReference type="NCBI Taxonomy" id="40482"/>
    <lineage>
        <taxon>Eukaryota</taxon>
        <taxon>Fungi</taxon>
        <taxon>Dikarya</taxon>
        <taxon>Basidiomycota</taxon>
        <taxon>Agaricomycotina</taxon>
        <taxon>Agaricomycetes</taxon>
        <taxon>Agaricomycetidae</taxon>
        <taxon>Agaricales</taxon>
        <taxon>Marasmiineae</taxon>
        <taxon>Omphalotaceae</taxon>
        <taxon>Lentinula</taxon>
    </lineage>
</organism>
<feature type="compositionally biased region" description="Polar residues" evidence="1">
    <location>
        <begin position="12"/>
        <end position="25"/>
    </location>
</feature>
<gene>
    <name evidence="2" type="ORF">C8J55DRAFT_6277</name>
</gene>